<dbReference type="EMBL" id="AGUE01000006">
    <property type="protein sequence ID" value="EHL03539.1"/>
    <property type="molecule type" value="Genomic_DNA"/>
</dbReference>
<comment type="caution">
    <text evidence="1">The sequence shown here is derived from an EMBL/GenBank/DDBJ whole genome shotgun (WGS) entry which is preliminary data.</text>
</comment>
<accession>H0ECN5</accession>
<organism evidence="1 2">
    <name type="scientific">Glarea lozoyensis (strain ATCC 74030 / MF5533)</name>
    <dbReference type="NCBI Taxonomy" id="1104152"/>
    <lineage>
        <taxon>Eukaryota</taxon>
        <taxon>Fungi</taxon>
        <taxon>Dikarya</taxon>
        <taxon>Ascomycota</taxon>
        <taxon>Pezizomycotina</taxon>
        <taxon>Leotiomycetes</taxon>
        <taxon>Helotiales</taxon>
        <taxon>Helotiaceae</taxon>
        <taxon>Glarea</taxon>
    </lineage>
</organism>
<dbReference type="Proteomes" id="UP000005446">
    <property type="component" value="Unassembled WGS sequence"/>
</dbReference>
<dbReference type="HOGENOM" id="CLU_2688043_0_0_1"/>
<name>H0ECN5_GLAL7</name>
<proteinExistence type="predicted"/>
<sequence length="74" mass="8271">MESVQGVDISWMTTHSSSKAAISWLTAKLMAFQHFLEILLFSSNEQYANDHATITATHNLLIHGINHTSWAPFA</sequence>
<evidence type="ECO:0000313" key="2">
    <source>
        <dbReference type="Proteomes" id="UP000005446"/>
    </source>
</evidence>
<evidence type="ECO:0000313" key="1">
    <source>
        <dbReference type="EMBL" id="EHL03539.1"/>
    </source>
</evidence>
<protein>
    <submittedName>
        <fullName evidence="1">Uncharacterized protein</fullName>
    </submittedName>
</protein>
<dbReference type="AlphaFoldDB" id="H0ECN5"/>
<keyword evidence="2" id="KW-1185">Reference proteome</keyword>
<dbReference type="InParanoid" id="H0ECN5"/>
<reference evidence="1 2" key="1">
    <citation type="journal article" date="2012" name="Eukaryot. Cell">
        <title>Genome sequence of the fungus Glarea lozoyensis: the first genome sequence of a species from the Helotiaceae family.</title>
        <authorList>
            <person name="Youssar L."/>
            <person name="Gruening B.A."/>
            <person name="Erxleben A."/>
            <person name="Guenther S."/>
            <person name="Huettel W."/>
        </authorList>
    </citation>
    <scope>NUCLEOTIDE SEQUENCE [LARGE SCALE GENOMIC DNA]</scope>
    <source>
        <strain evidence="2">ATCC 74030 / MF5533</strain>
    </source>
</reference>
<gene>
    <name evidence="1" type="ORF">M7I_0179</name>
</gene>